<name>A0A382NPM8_9ZZZZ</name>
<dbReference type="InterPro" id="IPR045746">
    <property type="entry name" value="ACT14924-like_Acyltransf_dom"/>
</dbReference>
<dbReference type="Pfam" id="PF19576">
    <property type="entry name" value="Acyltransf_2"/>
    <property type="match status" value="1"/>
</dbReference>
<organism evidence="2">
    <name type="scientific">marine metagenome</name>
    <dbReference type="NCBI Taxonomy" id="408172"/>
    <lineage>
        <taxon>unclassified sequences</taxon>
        <taxon>metagenomes</taxon>
        <taxon>ecological metagenomes</taxon>
    </lineage>
</organism>
<evidence type="ECO:0000313" key="2">
    <source>
        <dbReference type="EMBL" id="SVC63133.1"/>
    </source>
</evidence>
<reference evidence="2" key="1">
    <citation type="submission" date="2018-05" db="EMBL/GenBank/DDBJ databases">
        <authorList>
            <person name="Lanie J.A."/>
            <person name="Ng W.-L."/>
            <person name="Kazmierczak K.M."/>
            <person name="Andrzejewski T.M."/>
            <person name="Davidsen T.M."/>
            <person name="Wayne K.J."/>
            <person name="Tettelin H."/>
            <person name="Glass J.I."/>
            <person name="Rusch D."/>
            <person name="Podicherti R."/>
            <person name="Tsui H.-C.T."/>
            <person name="Winkler M.E."/>
        </authorList>
    </citation>
    <scope>NUCLEOTIDE SEQUENCE</scope>
</reference>
<gene>
    <name evidence="2" type="ORF">METZ01_LOCUS315987</name>
</gene>
<dbReference type="EMBL" id="UINC01101923">
    <property type="protein sequence ID" value="SVC63133.1"/>
    <property type="molecule type" value="Genomic_DNA"/>
</dbReference>
<feature type="domain" description="Putative acyltransferase ACT14924-like acyltransferase" evidence="1">
    <location>
        <begin position="2"/>
        <end position="156"/>
    </location>
</feature>
<accession>A0A382NPM8</accession>
<sequence length="175" mass="20205">LDGLIILKALSSDFKPQIISNDIINYFSNIKKLLLPVNWFGKINKTQTTNLINALKSNKQIILFPAGEVSKLGLLGIKDKKWNPFFIKKAIKYNRDIVPVLISGKNSFWFYLLSTFRSLLKIKYHLEIFLLIHELFNKKDQIIHLKFGVPISHETLLNSNKNHEAERIQTLTSSL</sequence>
<evidence type="ECO:0000259" key="1">
    <source>
        <dbReference type="Pfam" id="PF19576"/>
    </source>
</evidence>
<dbReference type="AlphaFoldDB" id="A0A382NPM8"/>
<feature type="non-terminal residue" evidence="2">
    <location>
        <position position="1"/>
    </location>
</feature>
<protein>
    <recommendedName>
        <fullName evidence="1">Putative acyltransferase ACT14924-like acyltransferase domain-containing protein</fullName>
    </recommendedName>
</protein>
<proteinExistence type="predicted"/>